<dbReference type="EMBL" id="JAMZMK010011457">
    <property type="protein sequence ID" value="KAI7727054.1"/>
    <property type="molecule type" value="Genomic_DNA"/>
</dbReference>
<keyword evidence="2" id="KW-1185">Reference proteome</keyword>
<sequence length="36" mass="4246">MFQYHFFGPFHNVTFLIFPTGNPYLDNGLIGMQFYA</sequence>
<reference evidence="1" key="1">
    <citation type="submission" date="2022-06" db="EMBL/GenBank/DDBJ databases">
        <title>Uncovering the hologenomic basis of an extraordinary plant invasion.</title>
        <authorList>
            <person name="Bieker V.C."/>
            <person name="Martin M.D."/>
            <person name="Gilbert T."/>
            <person name="Hodgins K."/>
            <person name="Battlay P."/>
            <person name="Petersen B."/>
            <person name="Wilson J."/>
        </authorList>
    </citation>
    <scope>NUCLEOTIDE SEQUENCE</scope>
    <source>
        <strain evidence="1">AA19_3_7</strain>
        <tissue evidence="1">Leaf</tissue>
    </source>
</reference>
<evidence type="ECO:0000313" key="2">
    <source>
        <dbReference type="Proteomes" id="UP001206925"/>
    </source>
</evidence>
<accession>A0AAD5BRW0</accession>
<proteinExistence type="predicted"/>
<evidence type="ECO:0000313" key="1">
    <source>
        <dbReference type="EMBL" id="KAI7727054.1"/>
    </source>
</evidence>
<gene>
    <name evidence="1" type="ORF">M8C21_007886</name>
</gene>
<dbReference type="Proteomes" id="UP001206925">
    <property type="component" value="Unassembled WGS sequence"/>
</dbReference>
<comment type="caution">
    <text evidence="1">The sequence shown here is derived from an EMBL/GenBank/DDBJ whole genome shotgun (WGS) entry which is preliminary data.</text>
</comment>
<dbReference type="AlphaFoldDB" id="A0AAD5BRW0"/>
<organism evidence="1 2">
    <name type="scientific">Ambrosia artemisiifolia</name>
    <name type="common">Common ragweed</name>
    <dbReference type="NCBI Taxonomy" id="4212"/>
    <lineage>
        <taxon>Eukaryota</taxon>
        <taxon>Viridiplantae</taxon>
        <taxon>Streptophyta</taxon>
        <taxon>Embryophyta</taxon>
        <taxon>Tracheophyta</taxon>
        <taxon>Spermatophyta</taxon>
        <taxon>Magnoliopsida</taxon>
        <taxon>eudicotyledons</taxon>
        <taxon>Gunneridae</taxon>
        <taxon>Pentapetalae</taxon>
        <taxon>asterids</taxon>
        <taxon>campanulids</taxon>
        <taxon>Asterales</taxon>
        <taxon>Asteraceae</taxon>
        <taxon>Asteroideae</taxon>
        <taxon>Heliantheae alliance</taxon>
        <taxon>Heliantheae</taxon>
        <taxon>Ambrosia</taxon>
    </lineage>
</organism>
<protein>
    <submittedName>
        <fullName evidence="1">Uncharacterized protein</fullName>
    </submittedName>
</protein>
<name>A0AAD5BRW0_AMBAR</name>